<evidence type="ECO:0000313" key="1">
    <source>
        <dbReference type="EMBL" id="CAB9520918.1"/>
    </source>
</evidence>
<protein>
    <submittedName>
        <fullName evidence="1">Uncharacterized protein</fullName>
    </submittedName>
</protein>
<evidence type="ECO:0000313" key="2">
    <source>
        <dbReference type="Proteomes" id="UP001153069"/>
    </source>
</evidence>
<dbReference type="EMBL" id="CAICTM010001143">
    <property type="protein sequence ID" value="CAB9520918.1"/>
    <property type="molecule type" value="Genomic_DNA"/>
</dbReference>
<dbReference type="AlphaFoldDB" id="A0A9N8HSA1"/>
<dbReference type="Proteomes" id="UP001153069">
    <property type="component" value="Unassembled WGS sequence"/>
</dbReference>
<keyword evidence="2" id="KW-1185">Reference proteome</keyword>
<organism evidence="1 2">
    <name type="scientific">Seminavis robusta</name>
    <dbReference type="NCBI Taxonomy" id="568900"/>
    <lineage>
        <taxon>Eukaryota</taxon>
        <taxon>Sar</taxon>
        <taxon>Stramenopiles</taxon>
        <taxon>Ochrophyta</taxon>
        <taxon>Bacillariophyta</taxon>
        <taxon>Bacillariophyceae</taxon>
        <taxon>Bacillariophycidae</taxon>
        <taxon>Naviculales</taxon>
        <taxon>Naviculaceae</taxon>
        <taxon>Seminavis</taxon>
    </lineage>
</organism>
<sequence>MPSIGSSLTCDDSYICATKSNINYYVACSRDSASDAGTYSCIKATEFGQYSTCGPCNEGDFDASTCPAEDHNCAGSSGTKMRYCRKTSAADTGSYGCQKYSDMTVYSTCGECSTTRNRDLLWYEAKLDQDLADEPAPAKELFCSSESCKSQPPEDIEDDHEPYCLSDAFPCGPQGKTDARMVSVCHYSYLWGYHTLCIKEEMSETLVYFEHDYCGPCQGGFEVMARKLRELWERI</sequence>
<proteinExistence type="predicted"/>
<reference evidence="1" key="1">
    <citation type="submission" date="2020-06" db="EMBL/GenBank/DDBJ databases">
        <authorList>
            <consortium name="Plant Systems Biology data submission"/>
        </authorList>
    </citation>
    <scope>NUCLEOTIDE SEQUENCE</scope>
    <source>
        <strain evidence="1">D6</strain>
    </source>
</reference>
<accession>A0A9N8HSA1</accession>
<comment type="caution">
    <text evidence="1">The sequence shown here is derived from an EMBL/GenBank/DDBJ whole genome shotgun (WGS) entry which is preliminary data.</text>
</comment>
<gene>
    <name evidence="1" type="ORF">SEMRO_1145_G246270.1</name>
</gene>
<name>A0A9N8HSA1_9STRA</name>